<comment type="subunit">
    <text evidence="8">Homodimer. Interacts with FtsZ.</text>
</comment>
<evidence type="ECO:0000256" key="1">
    <source>
        <dbReference type="ARBA" id="ARBA00004496"/>
    </source>
</evidence>
<evidence type="ECO:0000256" key="9">
    <source>
        <dbReference type="ARBA" id="ARBA00033158"/>
    </source>
</evidence>
<dbReference type="Gene3D" id="6.10.250.790">
    <property type="match status" value="1"/>
</dbReference>
<keyword evidence="5" id="KW-0717">Septation</keyword>
<keyword evidence="4 10" id="KW-0132">Cell division</keyword>
<dbReference type="InterPro" id="IPR007838">
    <property type="entry name" value="Cell_div_ZapA-like"/>
</dbReference>
<evidence type="ECO:0000313" key="10">
    <source>
        <dbReference type="EMBL" id="OCA92341.1"/>
    </source>
</evidence>
<name>A0A1B9B8C7_9BACI</name>
<reference evidence="11" key="1">
    <citation type="submission" date="2016-05" db="EMBL/GenBank/DDBJ databases">
        <authorList>
            <person name="Liu B."/>
            <person name="Wang J."/>
            <person name="Zhu Y."/>
            <person name="Liu G."/>
            <person name="Chen Q."/>
            <person name="Chen Z."/>
            <person name="Lan J."/>
            <person name="Che J."/>
            <person name="Ge C."/>
            <person name="Shi H."/>
            <person name="Pan Z."/>
            <person name="Liu X."/>
        </authorList>
    </citation>
    <scope>NUCLEOTIDE SEQUENCE [LARGE SCALE GENOMIC DNA]</scope>
    <source>
        <strain evidence="11">FJAT-27215</strain>
    </source>
</reference>
<evidence type="ECO:0000256" key="7">
    <source>
        <dbReference type="ARBA" id="ARBA00024910"/>
    </source>
</evidence>
<dbReference type="GO" id="GO:0005829">
    <property type="term" value="C:cytosol"/>
    <property type="evidence" value="ECO:0007669"/>
    <property type="project" value="TreeGrafter"/>
</dbReference>
<dbReference type="GO" id="GO:0000917">
    <property type="term" value="P:division septum assembly"/>
    <property type="evidence" value="ECO:0007669"/>
    <property type="project" value="UniProtKB-KW"/>
</dbReference>
<dbReference type="SUPFAM" id="SSF102829">
    <property type="entry name" value="Cell division protein ZapA-like"/>
    <property type="match status" value="1"/>
</dbReference>
<evidence type="ECO:0000256" key="3">
    <source>
        <dbReference type="ARBA" id="ARBA00022490"/>
    </source>
</evidence>
<keyword evidence="11" id="KW-1185">Reference proteome</keyword>
<organism evidence="10 11">
    <name type="scientific">Pseudobacillus wudalianchiensis</name>
    <dbReference type="NCBI Taxonomy" id="1743143"/>
    <lineage>
        <taxon>Bacteria</taxon>
        <taxon>Bacillati</taxon>
        <taxon>Bacillota</taxon>
        <taxon>Bacilli</taxon>
        <taxon>Bacillales</taxon>
        <taxon>Bacillaceae</taxon>
        <taxon>Pseudobacillus</taxon>
    </lineage>
</organism>
<accession>A0A1B9B8C7</accession>
<dbReference type="Proteomes" id="UP000092578">
    <property type="component" value="Unassembled WGS sequence"/>
</dbReference>
<dbReference type="GO" id="GO:0000921">
    <property type="term" value="P:septin ring assembly"/>
    <property type="evidence" value="ECO:0007669"/>
    <property type="project" value="TreeGrafter"/>
</dbReference>
<dbReference type="GO" id="GO:0030428">
    <property type="term" value="C:cell septum"/>
    <property type="evidence" value="ECO:0007669"/>
    <property type="project" value="TreeGrafter"/>
</dbReference>
<evidence type="ECO:0000256" key="4">
    <source>
        <dbReference type="ARBA" id="ARBA00022618"/>
    </source>
</evidence>
<evidence type="ECO:0000313" key="11">
    <source>
        <dbReference type="Proteomes" id="UP000092578"/>
    </source>
</evidence>
<dbReference type="Pfam" id="PF05164">
    <property type="entry name" value="ZapA"/>
    <property type="match status" value="1"/>
</dbReference>
<protein>
    <recommendedName>
        <fullName evidence="2">Cell division protein ZapA</fullName>
    </recommendedName>
    <alternativeName>
        <fullName evidence="9">Z ring-associated protein ZapA</fullName>
    </alternativeName>
</protein>
<dbReference type="InterPro" id="IPR053712">
    <property type="entry name" value="Bac_CellDiv_Activator"/>
</dbReference>
<evidence type="ECO:0000256" key="2">
    <source>
        <dbReference type="ARBA" id="ARBA00015195"/>
    </source>
</evidence>
<evidence type="ECO:0000256" key="6">
    <source>
        <dbReference type="ARBA" id="ARBA00023306"/>
    </source>
</evidence>
<dbReference type="RefSeq" id="WP_049663583.1">
    <property type="nucleotide sequence ID" value="NZ_MAYT01000001.1"/>
</dbReference>
<keyword evidence="6" id="KW-0131">Cell cycle</keyword>
<evidence type="ECO:0000256" key="5">
    <source>
        <dbReference type="ARBA" id="ARBA00023210"/>
    </source>
</evidence>
<keyword evidence="3" id="KW-0963">Cytoplasm</keyword>
<comment type="function">
    <text evidence="7">Activator of cell division through the inhibition of FtsZ GTPase activity, therefore promoting FtsZ assembly into bundles of protofilaments necessary for the formation of the division Z ring. It is recruited early at mid-cell but it is not essential for cell division.</text>
</comment>
<comment type="subcellular location">
    <subcellularLocation>
        <location evidence="1">Cytoplasm</location>
    </subcellularLocation>
</comment>
<dbReference type="InterPro" id="IPR036192">
    <property type="entry name" value="Cell_div_ZapA-like_sf"/>
</dbReference>
<comment type="caution">
    <text evidence="10">The sequence shown here is derived from an EMBL/GenBank/DDBJ whole genome shotgun (WGS) entry which is preliminary data.</text>
</comment>
<evidence type="ECO:0000256" key="8">
    <source>
        <dbReference type="ARBA" id="ARBA00026068"/>
    </source>
</evidence>
<dbReference type="NCBIfam" id="NF010724">
    <property type="entry name" value="PRK14126.1"/>
    <property type="match status" value="1"/>
</dbReference>
<dbReference type="AlphaFoldDB" id="A0A1B9B8C7"/>
<dbReference type="PANTHER" id="PTHR34981:SF1">
    <property type="entry name" value="CELL DIVISION PROTEIN ZAPA"/>
    <property type="match status" value="1"/>
</dbReference>
<sequence length="86" mass="10013">MSNEEKNRITVDIYGHHYTIVGTESKSHIRHVAQLVDEKMREIKRKNPVLDLNKIAVLAAVNTVHDYVKLQEEIEHLKQQLKELKG</sequence>
<gene>
    <name evidence="10" type="ORF">A8F95_01065</name>
</gene>
<dbReference type="GO" id="GO:0032153">
    <property type="term" value="C:cell division site"/>
    <property type="evidence" value="ECO:0007669"/>
    <property type="project" value="TreeGrafter"/>
</dbReference>
<dbReference type="EMBL" id="MAYT01000001">
    <property type="protein sequence ID" value="OCA92341.1"/>
    <property type="molecule type" value="Genomic_DNA"/>
</dbReference>
<dbReference type="PANTHER" id="PTHR34981">
    <property type="entry name" value="CELL DIVISION PROTEIN ZAPA"/>
    <property type="match status" value="1"/>
</dbReference>
<dbReference type="GO" id="GO:0043093">
    <property type="term" value="P:FtsZ-dependent cytokinesis"/>
    <property type="evidence" value="ECO:0007669"/>
    <property type="project" value="TreeGrafter"/>
</dbReference>
<proteinExistence type="predicted"/>